<reference evidence="3 4" key="1">
    <citation type="submission" date="2018-01" db="EMBL/GenBank/DDBJ databases">
        <title>A novel member of the phylum Bacteroidetes isolated from glacier ice.</title>
        <authorList>
            <person name="Liu Q."/>
            <person name="Xin Y.-H."/>
        </authorList>
    </citation>
    <scope>NUCLEOTIDE SEQUENCE [LARGE SCALE GENOMIC DNA]</scope>
    <source>
        <strain evidence="3 4">RB1R16</strain>
    </source>
</reference>
<dbReference type="Pfam" id="PF13568">
    <property type="entry name" value="OMP_b-brl_2"/>
    <property type="match status" value="1"/>
</dbReference>
<evidence type="ECO:0000313" key="3">
    <source>
        <dbReference type="EMBL" id="PQJ11064.1"/>
    </source>
</evidence>
<proteinExistence type="predicted"/>
<feature type="chain" id="PRO_5015646168" description="Outer membrane protein beta-barrel domain-containing protein" evidence="1">
    <location>
        <begin position="21"/>
        <end position="255"/>
    </location>
</feature>
<keyword evidence="4" id="KW-1185">Reference proteome</keyword>
<dbReference type="Proteomes" id="UP000239872">
    <property type="component" value="Unassembled WGS sequence"/>
</dbReference>
<feature type="domain" description="Outer membrane protein beta-barrel" evidence="2">
    <location>
        <begin position="70"/>
        <end position="234"/>
    </location>
</feature>
<name>A0A2S7SWE6_9BACT</name>
<dbReference type="InterPro" id="IPR025665">
    <property type="entry name" value="Beta-barrel_OMP_2"/>
</dbReference>
<organism evidence="3 4">
    <name type="scientific">Flavipsychrobacter stenotrophus</name>
    <dbReference type="NCBI Taxonomy" id="2077091"/>
    <lineage>
        <taxon>Bacteria</taxon>
        <taxon>Pseudomonadati</taxon>
        <taxon>Bacteroidota</taxon>
        <taxon>Chitinophagia</taxon>
        <taxon>Chitinophagales</taxon>
        <taxon>Chitinophagaceae</taxon>
        <taxon>Flavipsychrobacter</taxon>
    </lineage>
</organism>
<evidence type="ECO:0000256" key="1">
    <source>
        <dbReference type="SAM" id="SignalP"/>
    </source>
</evidence>
<dbReference type="EMBL" id="PPSL01000003">
    <property type="protein sequence ID" value="PQJ11064.1"/>
    <property type="molecule type" value="Genomic_DNA"/>
</dbReference>
<feature type="signal peptide" evidence="1">
    <location>
        <begin position="1"/>
        <end position="20"/>
    </location>
</feature>
<dbReference type="RefSeq" id="WP_105039792.1">
    <property type="nucleotide sequence ID" value="NZ_PPSL01000003.1"/>
</dbReference>
<comment type="caution">
    <text evidence="3">The sequence shown here is derived from an EMBL/GenBank/DDBJ whole genome shotgun (WGS) entry which is preliminary data.</text>
</comment>
<keyword evidence="1" id="KW-0732">Signal</keyword>
<protein>
    <recommendedName>
        <fullName evidence="2">Outer membrane protein beta-barrel domain-containing protein</fullName>
    </recommendedName>
</protein>
<gene>
    <name evidence="3" type="ORF">CJD36_013930</name>
</gene>
<sequence>MLKRVALLSLLFIQSSLLFAQKGSVSVHGSGEDVKYSKDSTASLYKNATPAIIKPSRDFVMIQIGYNNWMNKPDSVKTKTLGYVFNAYLCYDFPIKKSNMSFATGLGINTSVVYLDKQMLVNNDTGALGAAARIINDPTPGKRYKVNTTYLQAPFELRYFSNMQNRNKGFKAALGVTVGAFIGAHTKELTSVGGTNIKYKENTKRYYSPWNFAATARIGWGNLSIFGSYNITNVFKENNGPALTPASVGICITGL</sequence>
<dbReference type="OrthoDB" id="959017at2"/>
<evidence type="ECO:0000259" key="2">
    <source>
        <dbReference type="Pfam" id="PF13568"/>
    </source>
</evidence>
<dbReference type="AlphaFoldDB" id="A0A2S7SWE6"/>
<accession>A0A2S7SWE6</accession>
<evidence type="ECO:0000313" key="4">
    <source>
        <dbReference type="Proteomes" id="UP000239872"/>
    </source>
</evidence>